<gene>
    <name evidence="1" type="ORF">EDC59_11711</name>
</gene>
<dbReference type="Proteomes" id="UP000295506">
    <property type="component" value="Unassembled WGS sequence"/>
</dbReference>
<comment type="caution">
    <text evidence="1">The sequence shown here is derived from an EMBL/GenBank/DDBJ whole genome shotgun (WGS) entry which is preliminary data.</text>
</comment>
<evidence type="ECO:0000313" key="1">
    <source>
        <dbReference type="EMBL" id="TDT82033.1"/>
    </source>
</evidence>
<dbReference type="EMBL" id="SOBK01000017">
    <property type="protein sequence ID" value="TDT82033.1"/>
    <property type="molecule type" value="Genomic_DNA"/>
</dbReference>
<organism evidence="1 2">
    <name type="scientific">Pseudodesulfovibrio indicus</name>
    <dbReference type="NCBI Taxonomy" id="1716143"/>
    <lineage>
        <taxon>Bacteria</taxon>
        <taxon>Pseudomonadati</taxon>
        <taxon>Thermodesulfobacteriota</taxon>
        <taxon>Desulfovibrionia</taxon>
        <taxon>Desulfovibrionales</taxon>
        <taxon>Desulfovibrionaceae</taxon>
    </lineage>
</organism>
<name>A0AA94PKC4_9BACT</name>
<accession>A0AA94PKC4</accession>
<protein>
    <submittedName>
        <fullName evidence="1">Uncharacterized protein</fullName>
    </submittedName>
</protein>
<dbReference type="AlphaFoldDB" id="A0AA94PKC4"/>
<proteinExistence type="predicted"/>
<evidence type="ECO:0000313" key="2">
    <source>
        <dbReference type="Proteomes" id="UP000295506"/>
    </source>
</evidence>
<reference evidence="1 2" key="1">
    <citation type="submission" date="2019-03" db="EMBL/GenBank/DDBJ databases">
        <title>Genomic Encyclopedia of Type Strains, Phase IV (KMG-IV): sequencing the most valuable type-strain genomes for metagenomic binning, comparative biology and taxonomic classification.</title>
        <authorList>
            <person name="Goeker M."/>
        </authorList>
    </citation>
    <scope>NUCLEOTIDE SEQUENCE [LARGE SCALE GENOMIC DNA]</scope>
    <source>
        <strain evidence="1 2">DSM 101483</strain>
    </source>
</reference>
<sequence length="96" mass="9777">MSGGAVLPKSPMSDMPASDLPCPFGADQTAALFAASLFPFNVLSRAALSPPMPVVPKSPGFIRAGADCLLPAVAVSIAGPRRRRGLTGATSVHTFI</sequence>